<protein>
    <recommendedName>
        <fullName evidence="4">Septum formation-related domain-containing protein</fullName>
    </recommendedName>
</protein>
<dbReference type="AlphaFoldDB" id="C8X754"/>
<sequence length="312" mass="31756">MDGEPIGGIAGRRAAVAIAVSLGVVLLVAAAVVLVTGNTGVAGEAVAAPVSERPQAGDCLLDDPIGVVYGSPGGSSELPALRTAACDGARYGEVVTIGAGTDQDTAADDGTQDQCWSAAYGYLGVPDPVTTDLDRVPVADVWPLLIGPDDRQRAAGQVWSACVVHLAPSKSDDGVTIDHSLRGAWARPEDAHLFSMCLVDGDSQDPINCAWSHGAEQISYAWGDSTQTPETATAACRADAVDALGSPAALDRGDLAVSVVASRYDDGELVTGPEAASADGDYFLDCLLVPARAGQELVGPLRGLGEAPAPLR</sequence>
<keyword evidence="1" id="KW-0812">Transmembrane</keyword>
<organism evidence="2 3">
    <name type="scientific">Nakamurella multipartita (strain ATCC 700099 / DSM 44233 / CIP 104796 / JCM 9543 / NBRC 105858 / Y-104)</name>
    <name type="common">Microsphaera multipartita</name>
    <dbReference type="NCBI Taxonomy" id="479431"/>
    <lineage>
        <taxon>Bacteria</taxon>
        <taxon>Bacillati</taxon>
        <taxon>Actinomycetota</taxon>
        <taxon>Actinomycetes</taxon>
        <taxon>Nakamurellales</taxon>
        <taxon>Nakamurellaceae</taxon>
        <taxon>Nakamurella</taxon>
    </lineage>
</organism>
<dbReference type="RefSeq" id="WP_015745841.1">
    <property type="nucleotide sequence ID" value="NC_013235.1"/>
</dbReference>
<dbReference type="Proteomes" id="UP000002218">
    <property type="component" value="Chromosome"/>
</dbReference>
<accession>C8X754</accession>
<gene>
    <name evidence="2" type="ordered locus">Namu_0504</name>
</gene>
<dbReference type="HOGENOM" id="CLU_873844_0_0_11"/>
<dbReference type="InParanoid" id="C8X754"/>
<keyword evidence="3" id="KW-1185">Reference proteome</keyword>
<dbReference type="EMBL" id="CP001737">
    <property type="protein sequence ID" value="ACV76923.1"/>
    <property type="molecule type" value="Genomic_DNA"/>
</dbReference>
<reference evidence="2 3" key="2">
    <citation type="journal article" date="2010" name="Stand. Genomic Sci.">
        <title>Complete genome sequence of Nakamurella multipartita type strain (Y-104).</title>
        <authorList>
            <person name="Tice H."/>
            <person name="Mayilraj S."/>
            <person name="Sims D."/>
            <person name="Lapidus A."/>
            <person name="Nolan M."/>
            <person name="Lucas S."/>
            <person name="Glavina Del Rio T."/>
            <person name="Copeland A."/>
            <person name="Cheng J.F."/>
            <person name="Meincke L."/>
            <person name="Bruce D."/>
            <person name="Goodwin L."/>
            <person name="Pitluck S."/>
            <person name="Ivanova N."/>
            <person name="Mavromatis K."/>
            <person name="Ovchinnikova G."/>
            <person name="Pati A."/>
            <person name="Chen A."/>
            <person name="Palaniappan K."/>
            <person name="Land M."/>
            <person name="Hauser L."/>
            <person name="Chang Y.J."/>
            <person name="Jeffries C.D."/>
            <person name="Detter J.C."/>
            <person name="Brettin T."/>
            <person name="Rohde M."/>
            <person name="Goker M."/>
            <person name="Bristow J."/>
            <person name="Eisen J.A."/>
            <person name="Markowitz V."/>
            <person name="Hugenholtz P."/>
            <person name="Kyrpides N.C."/>
            <person name="Klenk H.P."/>
            <person name="Chen F."/>
        </authorList>
    </citation>
    <scope>NUCLEOTIDE SEQUENCE [LARGE SCALE GENOMIC DNA]</scope>
    <source>
        <strain evidence="3">ATCC 700099 / DSM 44233 / CIP 104796 / JCM 9543 / NBRC 105858 / Y-104</strain>
    </source>
</reference>
<evidence type="ECO:0000313" key="3">
    <source>
        <dbReference type="Proteomes" id="UP000002218"/>
    </source>
</evidence>
<proteinExistence type="predicted"/>
<name>C8X754_NAKMY</name>
<dbReference type="OrthoDB" id="3381205at2"/>
<reference evidence="3" key="1">
    <citation type="submission" date="2009-09" db="EMBL/GenBank/DDBJ databases">
        <title>The complete genome of Nakamurella multipartita DSM 44233.</title>
        <authorList>
            <consortium name="US DOE Joint Genome Institute (JGI-PGF)"/>
            <person name="Lucas S."/>
            <person name="Copeland A."/>
            <person name="Lapidus A."/>
            <person name="Glavina del Rio T."/>
            <person name="Dalin E."/>
            <person name="Tice H."/>
            <person name="Bruce D."/>
            <person name="Goodwin L."/>
            <person name="Pitluck S."/>
            <person name="Kyrpides N."/>
            <person name="Mavromatis K."/>
            <person name="Ivanova N."/>
            <person name="Ovchinnikova G."/>
            <person name="Sims D."/>
            <person name="Meincke L."/>
            <person name="Brettin T."/>
            <person name="Detter J.C."/>
            <person name="Han C."/>
            <person name="Larimer F."/>
            <person name="Land M."/>
            <person name="Hauser L."/>
            <person name="Markowitz V."/>
            <person name="Cheng J.-F."/>
            <person name="Hugenholtz P."/>
            <person name="Woyke T."/>
            <person name="Wu D."/>
            <person name="Klenk H.-P."/>
            <person name="Eisen J.A."/>
        </authorList>
    </citation>
    <scope>NUCLEOTIDE SEQUENCE [LARGE SCALE GENOMIC DNA]</scope>
    <source>
        <strain evidence="3">ATCC 700099 / DSM 44233 / CIP 104796 / JCM 9543 / NBRC 105858 / Y-104</strain>
    </source>
</reference>
<keyword evidence="1" id="KW-1133">Transmembrane helix</keyword>
<evidence type="ECO:0008006" key="4">
    <source>
        <dbReference type="Google" id="ProtNLM"/>
    </source>
</evidence>
<keyword evidence="1" id="KW-0472">Membrane</keyword>
<dbReference type="KEGG" id="nml:Namu_0504"/>
<evidence type="ECO:0000256" key="1">
    <source>
        <dbReference type="SAM" id="Phobius"/>
    </source>
</evidence>
<feature type="transmembrane region" description="Helical" evidence="1">
    <location>
        <begin position="14"/>
        <end position="35"/>
    </location>
</feature>
<evidence type="ECO:0000313" key="2">
    <source>
        <dbReference type="EMBL" id="ACV76923.1"/>
    </source>
</evidence>